<evidence type="ECO:0000256" key="4">
    <source>
        <dbReference type="ARBA" id="ARBA00022801"/>
    </source>
</evidence>
<comment type="similarity">
    <text evidence="3 5">Belongs to the trehalose phosphatase family.</text>
</comment>
<keyword evidence="5" id="KW-0460">Magnesium</keyword>
<dbReference type="InterPro" id="IPR023214">
    <property type="entry name" value="HAD_sf"/>
</dbReference>
<evidence type="ECO:0000256" key="1">
    <source>
        <dbReference type="ARBA" id="ARBA00005199"/>
    </source>
</evidence>
<comment type="function">
    <text evidence="5">Removes the phosphate from trehalose 6-phosphate to produce free trehalose.</text>
</comment>
<dbReference type="NCBIfam" id="TIGR01484">
    <property type="entry name" value="HAD-SF-IIB"/>
    <property type="match status" value="1"/>
</dbReference>
<dbReference type="SUPFAM" id="SSF56784">
    <property type="entry name" value="HAD-like"/>
    <property type="match status" value="2"/>
</dbReference>
<organism evidence="6 7">
    <name type="scientific">Candidatus Nitronereus thalassa</name>
    <dbReference type="NCBI Taxonomy" id="3020898"/>
    <lineage>
        <taxon>Bacteria</taxon>
        <taxon>Pseudomonadati</taxon>
        <taxon>Nitrospirota</taxon>
        <taxon>Nitrospiria</taxon>
        <taxon>Nitrospirales</taxon>
        <taxon>Nitrospiraceae</taxon>
        <taxon>Candidatus Nitronereus</taxon>
    </lineage>
</organism>
<keyword evidence="5" id="KW-0479">Metal-binding</keyword>
<dbReference type="InterPro" id="IPR006439">
    <property type="entry name" value="HAD-SF_hydro_IA"/>
</dbReference>
<dbReference type="GO" id="GO:0004805">
    <property type="term" value="F:trehalose-phosphatase activity"/>
    <property type="evidence" value="ECO:0007669"/>
    <property type="project" value="UniProtKB-EC"/>
</dbReference>
<evidence type="ECO:0000313" key="6">
    <source>
        <dbReference type="EMBL" id="MDT7042882.1"/>
    </source>
</evidence>
<dbReference type="SFLD" id="SFLDG01129">
    <property type="entry name" value="C1.5:_HAD__Beta-PGM__Phosphata"/>
    <property type="match status" value="1"/>
</dbReference>
<dbReference type="InterPro" id="IPR036412">
    <property type="entry name" value="HAD-like_sf"/>
</dbReference>
<comment type="catalytic activity">
    <reaction evidence="5">
        <text>alpha,alpha-trehalose 6-phosphate + H2O = alpha,alpha-trehalose + phosphate</text>
        <dbReference type="Rhea" id="RHEA:23420"/>
        <dbReference type="ChEBI" id="CHEBI:15377"/>
        <dbReference type="ChEBI" id="CHEBI:16551"/>
        <dbReference type="ChEBI" id="CHEBI:43474"/>
        <dbReference type="ChEBI" id="CHEBI:58429"/>
        <dbReference type="EC" id="3.1.3.12"/>
    </reaction>
</comment>
<keyword evidence="7" id="KW-1185">Reference proteome</keyword>
<reference evidence="6 7" key="1">
    <citation type="journal article" date="2023" name="ISME J.">
        <title>Cultivation and genomic characterization of novel and ubiquitous marine nitrite-oxidizing bacteria from the Nitrospirales.</title>
        <authorList>
            <person name="Mueller A.J."/>
            <person name="Daebeler A."/>
            <person name="Herbold C.W."/>
            <person name="Kirkegaard R.H."/>
            <person name="Daims H."/>
        </authorList>
    </citation>
    <scope>NUCLEOTIDE SEQUENCE [LARGE SCALE GENOMIC DNA]</scope>
    <source>
        <strain evidence="6 7">EB</strain>
    </source>
</reference>
<dbReference type="InterPro" id="IPR044651">
    <property type="entry name" value="OTSB-like"/>
</dbReference>
<sequence>MKNLPSIPRLNLSQFDAAIFDLDGVVTQTAKVHAAAWKNMFDDFLNIRASQTGVPFQPFAPVQDYRQYVDGKPRYDGVTSFLHSRGIDLPYGEPSDHPSHDTICGLGNLKNRKFLETLHAQGVDVFPSTLALINFLKARGKTVAVVTASENCQEILQAAEIKDLFTVSVDGRDAKTFHLHGKPEPDTFVKAAELLGVHPQQAVVFEDALAGVEAGQAGHFGLVIGIDRAGQSEALHSHGGDVVVSDLVEIEVLDEAGVLWISSQALPSALHQFKKLMAEFHEKRVIVFLDYDGTLTPIVNRPELAVLSSEMREALTLLSRQCPVGIISGRDRKDVSDLVKLDSLIYAGSHGFDIAGPQELNLHHEVGTEFTSALDQAESDLRDRLLGIPGLLLERKKFSITVHYRLVPQDQIPKVAHVVTQVVSTFPTLQRSEGKKVFEIQPRLEWDKGKALLWLLDGLDWKEKNYFPVYIGDDLTDENAFRVLAGMGIGIVVEDGYRFSSAQYALENPHEVQQFLMHLYHHLDRMAS</sequence>
<comment type="caution">
    <text evidence="6">The sequence shown here is derived from an EMBL/GenBank/DDBJ whole genome shotgun (WGS) entry which is preliminary data.</text>
</comment>
<dbReference type="NCBIfam" id="TIGR02009">
    <property type="entry name" value="PGMB-YQAB-SF"/>
    <property type="match status" value="1"/>
</dbReference>
<comment type="similarity">
    <text evidence="2">Belongs to the HAD-like hydrolase superfamily. CbbY/CbbZ/Gph/YieH family.</text>
</comment>
<dbReference type="PANTHER" id="PTHR43768">
    <property type="entry name" value="TREHALOSE 6-PHOSPHATE PHOSPHATASE"/>
    <property type="match status" value="1"/>
</dbReference>
<dbReference type="NCBIfam" id="TIGR01509">
    <property type="entry name" value="HAD-SF-IA-v3"/>
    <property type="match status" value="1"/>
</dbReference>
<proteinExistence type="inferred from homology"/>
<accession>A0ABU3K8Z3</accession>
<dbReference type="SFLD" id="SFLDS00003">
    <property type="entry name" value="Haloacid_Dehalogenase"/>
    <property type="match status" value="1"/>
</dbReference>
<dbReference type="EMBL" id="JAQOUE010000001">
    <property type="protein sequence ID" value="MDT7042882.1"/>
    <property type="molecule type" value="Genomic_DNA"/>
</dbReference>
<dbReference type="Gene3D" id="3.40.50.1000">
    <property type="entry name" value="HAD superfamily/HAD-like"/>
    <property type="match status" value="2"/>
</dbReference>
<dbReference type="PANTHER" id="PTHR43768:SF3">
    <property type="entry name" value="TREHALOSE 6-PHOSPHATE PHOSPHATASE"/>
    <property type="match status" value="1"/>
</dbReference>
<name>A0ABU3K8Z3_9BACT</name>
<dbReference type="RefSeq" id="WP_313833345.1">
    <property type="nucleotide sequence ID" value="NZ_JAQOUE010000001.1"/>
</dbReference>
<dbReference type="NCBIfam" id="TIGR00685">
    <property type="entry name" value="T6PP"/>
    <property type="match status" value="1"/>
</dbReference>
<dbReference type="Gene3D" id="1.10.150.240">
    <property type="entry name" value="Putative phosphatase, domain 2"/>
    <property type="match status" value="1"/>
</dbReference>
<protein>
    <recommendedName>
        <fullName evidence="5">Trehalose 6-phosphate phosphatase</fullName>
        <ecNumber evidence="5">3.1.3.12</ecNumber>
    </recommendedName>
</protein>
<dbReference type="Gene3D" id="3.30.70.1020">
    <property type="entry name" value="Trehalose-6-phosphate phosphatase related protein, domain 2"/>
    <property type="match status" value="1"/>
</dbReference>
<dbReference type="Pfam" id="PF00702">
    <property type="entry name" value="Hydrolase"/>
    <property type="match status" value="1"/>
</dbReference>
<dbReference type="EC" id="3.1.3.12" evidence="5"/>
<evidence type="ECO:0000256" key="5">
    <source>
        <dbReference type="RuleBase" id="RU361117"/>
    </source>
</evidence>
<dbReference type="Proteomes" id="UP001250932">
    <property type="component" value="Unassembled WGS sequence"/>
</dbReference>
<evidence type="ECO:0000256" key="2">
    <source>
        <dbReference type="ARBA" id="ARBA00006171"/>
    </source>
</evidence>
<keyword evidence="4 5" id="KW-0378">Hydrolase</keyword>
<gene>
    <name evidence="6" type="primary">otsB</name>
    <name evidence="6" type="ORF">PPG34_11000</name>
</gene>
<evidence type="ECO:0000256" key="3">
    <source>
        <dbReference type="ARBA" id="ARBA00008770"/>
    </source>
</evidence>
<dbReference type="InterPro" id="IPR023198">
    <property type="entry name" value="PGP-like_dom2"/>
</dbReference>
<dbReference type="Pfam" id="PF02358">
    <property type="entry name" value="Trehalose_PPase"/>
    <property type="match status" value="1"/>
</dbReference>
<comment type="cofactor">
    <cofactor evidence="5">
        <name>Mg(2+)</name>
        <dbReference type="ChEBI" id="CHEBI:18420"/>
    </cofactor>
</comment>
<dbReference type="InterPro" id="IPR006379">
    <property type="entry name" value="HAD-SF_hydro_IIB"/>
</dbReference>
<comment type="pathway">
    <text evidence="1 5">Glycan biosynthesis; trehalose biosynthesis.</text>
</comment>
<dbReference type="InterPro" id="IPR010976">
    <property type="entry name" value="B-phosphoglucomutase_hydrolase"/>
</dbReference>
<dbReference type="InterPro" id="IPR003337">
    <property type="entry name" value="Trehalose_PPase"/>
</dbReference>
<evidence type="ECO:0000313" key="7">
    <source>
        <dbReference type="Proteomes" id="UP001250932"/>
    </source>
</evidence>